<evidence type="ECO:0000259" key="4">
    <source>
        <dbReference type="PROSITE" id="PS50943"/>
    </source>
</evidence>
<dbReference type="Gene3D" id="1.10.260.40">
    <property type="entry name" value="lambda repressor-like DNA-binding domains"/>
    <property type="match status" value="1"/>
</dbReference>
<dbReference type="SUPFAM" id="SSF51306">
    <property type="entry name" value="LexA/Signal peptidase"/>
    <property type="match status" value="1"/>
</dbReference>
<dbReference type="Gene3D" id="2.10.109.10">
    <property type="entry name" value="Umud Fragment, subunit A"/>
    <property type="match status" value="1"/>
</dbReference>
<feature type="domain" description="HTH cro/C1-type" evidence="4">
    <location>
        <begin position="7"/>
        <end position="60"/>
    </location>
</feature>
<evidence type="ECO:0000256" key="3">
    <source>
        <dbReference type="ARBA" id="ARBA00023163"/>
    </source>
</evidence>
<dbReference type="GO" id="GO:0003677">
    <property type="term" value="F:DNA binding"/>
    <property type="evidence" value="ECO:0007669"/>
    <property type="project" value="UniProtKB-KW"/>
</dbReference>
<keyword evidence="2" id="KW-0238">DNA-binding</keyword>
<evidence type="ECO:0000256" key="1">
    <source>
        <dbReference type="ARBA" id="ARBA00023015"/>
    </source>
</evidence>
<dbReference type="EMBL" id="WNDP01000033">
    <property type="protein sequence ID" value="KAF1025829.1"/>
    <property type="molecule type" value="Genomic_DNA"/>
</dbReference>
<evidence type="ECO:0000256" key="2">
    <source>
        <dbReference type="ARBA" id="ARBA00023125"/>
    </source>
</evidence>
<dbReference type="AlphaFoldDB" id="A0A833PGI4"/>
<sequence length="225" mass="24879">MELKDRLKFARKNAKKSQKDVAEHVGITQPTLSQLESGLISSSTYLPAIAKFLNIDAYWLQTGEEPEEGHNKVVTNATNVSIVNTPLRTIPLLDYVQAGLFHEVGYDGINPIGASWTTYESQRPECVFALKVEGYSMSPEFMPGDELVVDGSLEARPGTLVIAQEVKHGVASTTFKKYRVIGVNEFGVDIIELVPLNPDYPILNSTQIDISIIGVVVAHNRKFKY</sequence>
<name>A0A833PGI4_ACIBZ</name>
<dbReference type="CDD" id="cd06529">
    <property type="entry name" value="S24_LexA-like"/>
    <property type="match status" value="1"/>
</dbReference>
<dbReference type="PROSITE" id="PS50943">
    <property type="entry name" value="HTH_CROC1"/>
    <property type="match status" value="1"/>
</dbReference>
<organism evidence="5 6">
    <name type="scientific">Acinetobacter bereziniae</name>
    <name type="common">Acinetobacter genomosp. 10</name>
    <dbReference type="NCBI Taxonomy" id="106648"/>
    <lineage>
        <taxon>Bacteria</taxon>
        <taxon>Pseudomonadati</taxon>
        <taxon>Pseudomonadota</taxon>
        <taxon>Gammaproteobacteria</taxon>
        <taxon>Moraxellales</taxon>
        <taxon>Moraxellaceae</taxon>
        <taxon>Acinetobacter</taxon>
    </lineage>
</organism>
<comment type="caution">
    <text evidence="5">The sequence shown here is derived from an EMBL/GenBank/DDBJ whole genome shotgun (WGS) entry which is preliminary data.</text>
</comment>
<dbReference type="InterPro" id="IPR010982">
    <property type="entry name" value="Lambda_DNA-bd_dom_sf"/>
</dbReference>
<dbReference type="InterPro" id="IPR039418">
    <property type="entry name" value="LexA-like"/>
</dbReference>
<accession>A0A833PGI4</accession>
<dbReference type="SUPFAM" id="SSF47413">
    <property type="entry name" value="lambda repressor-like DNA-binding domains"/>
    <property type="match status" value="1"/>
</dbReference>
<proteinExistence type="predicted"/>
<dbReference type="PANTHER" id="PTHR40661:SF1">
    <property type="entry name" value="HTH CRO_C1-TYPE DOMAIN-CONTAINING PROTEIN"/>
    <property type="match status" value="1"/>
</dbReference>
<dbReference type="Pfam" id="PF00717">
    <property type="entry name" value="Peptidase_S24"/>
    <property type="match status" value="1"/>
</dbReference>
<dbReference type="InterPro" id="IPR015927">
    <property type="entry name" value="Peptidase_S24_S26A/B/C"/>
</dbReference>
<dbReference type="CDD" id="cd00093">
    <property type="entry name" value="HTH_XRE"/>
    <property type="match status" value="1"/>
</dbReference>
<keyword evidence="1" id="KW-0805">Transcription regulation</keyword>
<dbReference type="InterPro" id="IPR036286">
    <property type="entry name" value="LexA/Signal_pep-like_sf"/>
</dbReference>
<dbReference type="SMART" id="SM00530">
    <property type="entry name" value="HTH_XRE"/>
    <property type="match status" value="1"/>
</dbReference>
<protein>
    <submittedName>
        <fullName evidence="5">LexA repressor</fullName>
    </submittedName>
</protein>
<evidence type="ECO:0000313" key="5">
    <source>
        <dbReference type="EMBL" id="KAF1025829.1"/>
    </source>
</evidence>
<dbReference type="Proteomes" id="UP000490535">
    <property type="component" value="Unassembled WGS sequence"/>
</dbReference>
<dbReference type="InterPro" id="IPR001387">
    <property type="entry name" value="Cro/C1-type_HTH"/>
</dbReference>
<dbReference type="Pfam" id="PF12844">
    <property type="entry name" value="HTH_19"/>
    <property type="match status" value="1"/>
</dbReference>
<dbReference type="PANTHER" id="PTHR40661">
    <property type="match status" value="1"/>
</dbReference>
<reference evidence="6" key="1">
    <citation type="journal article" date="2020" name="MBio">
        <title>Horizontal gene transfer to a defensive symbiont with a reduced genome amongst a multipartite beetle microbiome.</title>
        <authorList>
            <person name="Waterworth S.C."/>
            <person name="Florez L.V."/>
            <person name="Rees E.R."/>
            <person name="Hertweck C."/>
            <person name="Kaltenpoth M."/>
            <person name="Kwan J.C."/>
        </authorList>
    </citation>
    <scope>NUCLEOTIDE SEQUENCE [LARGE SCALE GENOMIC DNA]</scope>
</reference>
<keyword evidence="3" id="KW-0804">Transcription</keyword>
<evidence type="ECO:0000313" key="6">
    <source>
        <dbReference type="Proteomes" id="UP000490535"/>
    </source>
</evidence>
<gene>
    <name evidence="5" type="primary">lexA_2</name>
    <name evidence="5" type="ORF">GAK29_01691</name>
</gene>